<feature type="compositionally biased region" description="Acidic residues" evidence="3">
    <location>
        <begin position="508"/>
        <end position="518"/>
    </location>
</feature>
<dbReference type="Gene3D" id="4.10.240.10">
    <property type="entry name" value="Zn(2)-C6 fungal-type DNA-binding domain"/>
    <property type="match status" value="1"/>
</dbReference>
<protein>
    <recommendedName>
        <fullName evidence="4">Zn(2)-C6 fungal-type domain-containing protein</fullName>
    </recommendedName>
</protein>
<dbReference type="STRING" id="669874.A0A1E4TWM7"/>
<dbReference type="AlphaFoldDB" id="A0A1E4TWM7"/>
<dbReference type="GO" id="GO:0045944">
    <property type="term" value="P:positive regulation of transcription by RNA polymerase II"/>
    <property type="evidence" value="ECO:0007669"/>
    <property type="project" value="TreeGrafter"/>
</dbReference>
<feature type="compositionally biased region" description="Polar residues" evidence="3">
    <location>
        <begin position="118"/>
        <end position="140"/>
    </location>
</feature>
<keyword evidence="2" id="KW-0539">Nucleus</keyword>
<feature type="region of interest" description="Disordered" evidence="3">
    <location>
        <begin position="493"/>
        <end position="532"/>
    </location>
</feature>
<reference evidence="6" key="1">
    <citation type="submission" date="2016-05" db="EMBL/GenBank/DDBJ databases">
        <title>Comparative genomics of biotechnologically important yeasts.</title>
        <authorList>
            <consortium name="DOE Joint Genome Institute"/>
            <person name="Riley R."/>
            <person name="Haridas S."/>
            <person name="Wolfe K.H."/>
            <person name="Lopes M.R."/>
            <person name="Hittinger C.T."/>
            <person name="Goker M."/>
            <person name="Salamov A."/>
            <person name="Wisecaver J."/>
            <person name="Long T.M."/>
            <person name="Aerts A.L."/>
            <person name="Barry K."/>
            <person name="Choi C."/>
            <person name="Clum A."/>
            <person name="Coughlan A.Y."/>
            <person name="Deshpande S."/>
            <person name="Douglass A.P."/>
            <person name="Hanson S.J."/>
            <person name="Klenk H.-P."/>
            <person name="Labutti K."/>
            <person name="Lapidus A."/>
            <person name="Lindquist E."/>
            <person name="Lipzen A."/>
            <person name="Meier-Kolthoff J.P."/>
            <person name="Ohm R.A."/>
            <person name="Otillar R.P."/>
            <person name="Pangilinan J."/>
            <person name="Peng Y."/>
            <person name="Rokas A."/>
            <person name="Rosa C.A."/>
            <person name="Scheuner C."/>
            <person name="Sibirny A.A."/>
            <person name="Slot J.C."/>
            <person name="Stielow J.B."/>
            <person name="Sun H."/>
            <person name="Kurtzman C.P."/>
            <person name="Blackwell M."/>
            <person name="Grigoriev I.V."/>
            <person name="Jeffries T.W."/>
        </authorList>
    </citation>
    <scope>NUCLEOTIDE SEQUENCE [LARGE SCALE GENOMIC DNA]</scope>
    <source>
        <strain evidence="6">NRRL Y-2460</strain>
    </source>
</reference>
<dbReference type="InterPro" id="IPR021858">
    <property type="entry name" value="Fun_TF"/>
</dbReference>
<dbReference type="SMART" id="SM00066">
    <property type="entry name" value="GAL4"/>
    <property type="match status" value="1"/>
</dbReference>
<dbReference type="GO" id="GO:0005634">
    <property type="term" value="C:nucleus"/>
    <property type="evidence" value="ECO:0007669"/>
    <property type="project" value="UniProtKB-SubCell"/>
</dbReference>
<accession>A0A1E4TWM7</accession>
<evidence type="ECO:0000313" key="6">
    <source>
        <dbReference type="Proteomes" id="UP000094236"/>
    </source>
</evidence>
<feature type="compositionally biased region" description="Polar residues" evidence="3">
    <location>
        <begin position="190"/>
        <end position="200"/>
    </location>
</feature>
<dbReference type="PANTHER" id="PTHR37534">
    <property type="entry name" value="TRANSCRIPTIONAL ACTIVATOR PROTEIN UGA3"/>
    <property type="match status" value="1"/>
</dbReference>
<feature type="compositionally biased region" description="Polar residues" evidence="3">
    <location>
        <begin position="498"/>
        <end position="507"/>
    </location>
</feature>
<gene>
    <name evidence="5" type="ORF">PACTADRAFT_24742</name>
</gene>
<feature type="domain" description="Zn(2)-C6 fungal-type" evidence="4">
    <location>
        <begin position="8"/>
        <end position="36"/>
    </location>
</feature>
<feature type="region of interest" description="Disordered" evidence="3">
    <location>
        <begin position="421"/>
        <end position="450"/>
    </location>
</feature>
<dbReference type="Pfam" id="PF11951">
    <property type="entry name" value="Fungal_trans_2"/>
    <property type="match status" value="1"/>
</dbReference>
<dbReference type="OrthoDB" id="3886144at2759"/>
<dbReference type="InterPro" id="IPR036864">
    <property type="entry name" value="Zn2-C6_fun-type_DNA-bd_sf"/>
</dbReference>
<feature type="compositionally biased region" description="Acidic residues" evidence="3">
    <location>
        <begin position="180"/>
        <end position="189"/>
    </location>
</feature>
<dbReference type="SUPFAM" id="SSF57701">
    <property type="entry name" value="Zn2/Cys6 DNA-binding domain"/>
    <property type="match status" value="1"/>
</dbReference>
<dbReference type="Proteomes" id="UP000094236">
    <property type="component" value="Unassembled WGS sequence"/>
</dbReference>
<evidence type="ECO:0000256" key="1">
    <source>
        <dbReference type="ARBA" id="ARBA00004123"/>
    </source>
</evidence>
<proteinExistence type="predicted"/>
<feature type="non-terminal residue" evidence="5">
    <location>
        <position position="1"/>
    </location>
</feature>
<feature type="compositionally biased region" description="Low complexity" evidence="3">
    <location>
        <begin position="201"/>
        <end position="211"/>
    </location>
</feature>
<feature type="compositionally biased region" description="Basic and acidic residues" evidence="3">
    <location>
        <begin position="427"/>
        <end position="437"/>
    </location>
</feature>
<feature type="region of interest" description="Disordered" evidence="3">
    <location>
        <begin position="118"/>
        <end position="211"/>
    </location>
</feature>
<sequence>KNQKSRNGCITCKKKRLKCDEAHPSCMNCTRKGLVCGGYAVAFKWKSFEETTTGTKFSMSNSNYLLKALEDATLSVTGKTYQEVALANALIASGRNPALAANIRDNLESLKQAASNVEVNPNTSISSGTSLKQDSITTNNSKKEMQVDDANITEAPTELTFSNAEPVAGNYSSSVKPESELELNQEESSIDNNSSSQYGKNSSNNRSNFSPSFSPFTMIPDFYYHNTKESPDNSAASYSPNSFKNSLTPQFQELLNVTGITDGFIDSPRLTAINNALHNNTTKNEQGNGVLAAYDRYTCAILSIRNGPTENPWRSQLLPLAKKHTVIFNALGAMTCFHIARGDEVIRSKGMKYMKSSIIELANGLSSNSMSPDVALTTCLALAVGEAWDRHISTGMTHLRGAESMIIQILKNIRKGSDGRLGGFGNSDRRIKDKEEESNNNGEAGHLQYNRNNNNVVSTYRPARKLPAHLQFLFNSFIYFDTLARITSETVGDDPFSESVTSLNESAIDSDSDNELDSLEGSSKRTNSNNNRSTSIREQFHLMYNFVESDDDIDPLLGCGQTLFPLIAKAINLIGKAKREFKNSLSTVSSAVAIKSELEKWMPSSHKITNVEDPSLDLTSCISTAEAYRYATLIYLHQAVPEIPSRSSHALAEKVLMLLASIPTTSKTYVTHIFPLLIASCEVNTEEEKEWVLDRWDLFARKMWIGNIDRSLEVVKEVWRRKDIAKKKKNEVKQKIAQYGRDGITEQQNDKEVLANKIYGYVAAANGEVREEEDFELSGIKSRCHWSQVMKEWGWEVFLG</sequence>
<organism evidence="5 6">
    <name type="scientific">Pachysolen tannophilus NRRL Y-2460</name>
    <dbReference type="NCBI Taxonomy" id="669874"/>
    <lineage>
        <taxon>Eukaryota</taxon>
        <taxon>Fungi</taxon>
        <taxon>Dikarya</taxon>
        <taxon>Ascomycota</taxon>
        <taxon>Saccharomycotina</taxon>
        <taxon>Pichiomycetes</taxon>
        <taxon>Pachysolenaceae</taxon>
        <taxon>Pachysolen</taxon>
    </lineage>
</organism>
<dbReference type="GO" id="GO:0000976">
    <property type="term" value="F:transcription cis-regulatory region binding"/>
    <property type="evidence" value="ECO:0007669"/>
    <property type="project" value="TreeGrafter"/>
</dbReference>
<feature type="non-terminal residue" evidence="5">
    <location>
        <position position="800"/>
    </location>
</feature>
<name>A0A1E4TWM7_PACTA</name>
<dbReference type="PANTHER" id="PTHR37534:SF15">
    <property type="entry name" value="ZN(II)2CYS6 TRANSCRIPTION FACTOR (EUROFUNG)"/>
    <property type="match status" value="1"/>
</dbReference>
<evidence type="ECO:0000259" key="4">
    <source>
        <dbReference type="PROSITE" id="PS50048"/>
    </source>
</evidence>
<evidence type="ECO:0000313" key="5">
    <source>
        <dbReference type="EMBL" id="ODV96193.1"/>
    </source>
</evidence>
<dbReference type="EMBL" id="KV454013">
    <property type="protein sequence ID" value="ODV96193.1"/>
    <property type="molecule type" value="Genomic_DNA"/>
</dbReference>
<dbReference type="PROSITE" id="PS00463">
    <property type="entry name" value="ZN2_CY6_FUNGAL_1"/>
    <property type="match status" value="1"/>
</dbReference>
<dbReference type="GO" id="GO:0000981">
    <property type="term" value="F:DNA-binding transcription factor activity, RNA polymerase II-specific"/>
    <property type="evidence" value="ECO:0007669"/>
    <property type="project" value="InterPro"/>
</dbReference>
<dbReference type="InterPro" id="IPR001138">
    <property type="entry name" value="Zn2Cys6_DnaBD"/>
</dbReference>
<dbReference type="GO" id="GO:0008270">
    <property type="term" value="F:zinc ion binding"/>
    <property type="evidence" value="ECO:0007669"/>
    <property type="project" value="InterPro"/>
</dbReference>
<evidence type="ECO:0000256" key="3">
    <source>
        <dbReference type="SAM" id="MobiDB-lite"/>
    </source>
</evidence>
<dbReference type="CDD" id="cd00067">
    <property type="entry name" value="GAL4"/>
    <property type="match status" value="1"/>
</dbReference>
<comment type="subcellular location">
    <subcellularLocation>
        <location evidence="1">Nucleus</location>
    </subcellularLocation>
</comment>
<dbReference type="Pfam" id="PF00172">
    <property type="entry name" value="Zn_clus"/>
    <property type="match status" value="1"/>
</dbReference>
<dbReference type="PROSITE" id="PS50048">
    <property type="entry name" value="ZN2_CY6_FUNGAL_2"/>
    <property type="match status" value="1"/>
</dbReference>
<feature type="compositionally biased region" description="Low complexity" evidence="3">
    <location>
        <begin position="519"/>
        <end position="532"/>
    </location>
</feature>
<keyword evidence="6" id="KW-1185">Reference proteome</keyword>
<evidence type="ECO:0000256" key="2">
    <source>
        <dbReference type="ARBA" id="ARBA00023242"/>
    </source>
</evidence>